<organism evidence="2 3">
    <name type="scientific">Aminipila terrae</name>
    <dbReference type="NCBI Taxonomy" id="2697030"/>
    <lineage>
        <taxon>Bacteria</taxon>
        <taxon>Bacillati</taxon>
        <taxon>Bacillota</taxon>
        <taxon>Clostridia</taxon>
        <taxon>Peptostreptococcales</taxon>
        <taxon>Anaerovoracaceae</taxon>
        <taxon>Aminipila</taxon>
    </lineage>
</organism>
<evidence type="ECO:0000256" key="1">
    <source>
        <dbReference type="SAM" id="Phobius"/>
    </source>
</evidence>
<reference evidence="2 3" key="1">
    <citation type="submission" date="2020-01" db="EMBL/GenBank/DDBJ databases">
        <title>Genomic analysis of Aminipila sp. CBA3637.</title>
        <authorList>
            <person name="Kim Y.B."/>
            <person name="Roh S.W."/>
        </authorList>
    </citation>
    <scope>NUCLEOTIDE SEQUENCE [LARGE SCALE GENOMIC DNA]</scope>
    <source>
        <strain evidence="2 3">CBA3637</strain>
    </source>
</reference>
<proteinExistence type="predicted"/>
<sequence length="426" mass="49314">MSVTKEMAQTLFDLFLVFSKKVAIESHKYIGSHNRITGYDKYPVINMIFPKDNPEYLKYYQEIPFLTHDIPRYELREFPKERIQYGAIFNGYSDDKLNIKVIDGFNDLLEYISNTPELEKLLVEDNRTDSIQYRLKSMASGIVERYLYSINATHLIPEDLENQLKPFIAETLLRYIDTTLKIDICVPVCLATFEDETIKLAEQVEIVRIPDHIQKSRKQACTYESNNEDWLAACATHMIVLHGYHFKNDEYTSINTVTRNYHAYPLHLIDDIMAVIRTVTGYTIGYEQILSLPIGWIDGFCADLTPIYGAKSHFVNAREIEKFWMQLPISFINSKQAQEIQRLYSVVLSCDGDKRKGNLSFALKRLNRCMLRDEDDDMAIDATIGLESLLSGVRKARLLILFLIECLLYLLMSIAMCTLLRSVGRQ</sequence>
<evidence type="ECO:0000313" key="2">
    <source>
        <dbReference type="EMBL" id="QHI73478.1"/>
    </source>
</evidence>
<dbReference type="Proteomes" id="UP000463883">
    <property type="component" value="Chromosome"/>
</dbReference>
<evidence type="ECO:0000313" key="3">
    <source>
        <dbReference type="Proteomes" id="UP000463883"/>
    </source>
</evidence>
<feature type="transmembrane region" description="Helical" evidence="1">
    <location>
        <begin position="398"/>
        <end position="420"/>
    </location>
</feature>
<name>A0A6P1MN08_9FIRM</name>
<keyword evidence="1" id="KW-0812">Transmembrane</keyword>
<gene>
    <name evidence="2" type="ORF">Ami3637_14810</name>
</gene>
<dbReference type="EMBL" id="CP047591">
    <property type="protein sequence ID" value="QHI73478.1"/>
    <property type="molecule type" value="Genomic_DNA"/>
</dbReference>
<keyword evidence="1" id="KW-0472">Membrane</keyword>
<dbReference type="KEGG" id="amic:Ami3637_14810"/>
<dbReference type="RefSeq" id="WP_162363243.1">
    <property type="nucleotide sequence ID" value="NZ_CP047591.1"/>
</dbReference>
<dbReference type="AlphaFoldDB" id="A0A6P1MN08"/>
<keyword evidence="1" id="KW-1133">Transmembrane helix</keyword>
<accession>A0A6P1MN08</accession>
<keyword evidence="3" id="KW-1185">Reference proteome</keyword>
<protein>
    <submittedName>
        <fullName evidence="2">Uncharacterized protein</fullName>
    </submittedName>
</protein>